<dbReference type="GO" id="GO:0016702">
    <property type="term" value="F:oxidoreductase activity, acting on single donors with incorporation of molecular oxygen, incorporation of two atoms of oxygen"/>
    <property type="evidence" value="ECO:0007669"/>
    <property type="project" value="InterPro"/>
</dbReference>
<comment type="caution">
    <text evidence="1">The sequence shown here is derived from an EMBL/GenBank/DDBJ whole genome shotgun (WGS) entry which is preliminary data.</text>
</comment>
<feature type="non-terminal residue" evidence="1">
    <location>
        <position position="338"/>
    </location>
</feature>
<dbReference type="PANTHER" id="PTHR34315">
    <property type="match status" value="1"/>
</dbReference>
<evidence type="ECO:0000313" key="1">
    <source>
        <dbReference type="EMBL" id="KAG2502268.1"/>
    </source>
</evidence>
<dbReference type="EMBL" id="JPWV03001765">
    <property type="protein sequence ID" value="KAG2502268.1"/>
    <property type="molecule type" value="Genomic_DNA"/>
</dbReference>
<dbReference type="Proteomes" id="UP000785171">
    <property type="component" value="Unassembled WGS sequence"/>
</dbReference>
<dbReference type="PANTHER" id="PTHR34315:SF1">
    <property type="entry name" value="INTRADIOL RING-CLEAVAGE DIOXYGENASES DOMAIN-CONTAINING PROTEIN-RELATED"/>
    <property type="match status" value="1"/>
</dbReference>
<sequence length="338" mass="35862">MLEDIQSGRRRLDLATDLSTDHESSLTGLTSSVDPSTLFGDEVACLLEPEVTSGPYYVSGEFIRTDIRESQPGIDLYVDLQFIDVNTCTAVDDLYVDFWHANLTGVYSGVIASDNGNGDDTTNINNTFHRGLYPTDEDGFVSFITKLPGHYTGRAMHMHILTQYNGTVLENNTYSGSEISHIGQLFFDQGLLTEVQSTDIYAVNTWEITENADDSILAQAAADEFNPFVEYVRLGDSIEDGLLTWISVGVDMTSEYSESAAATYTANGGVSVTTTGGGAGDISPGGSGMGFGSVGGSMSGAFPGNEVIDSNTACCGLMAGSESSSSSVVENEASMTVS</sequence>
<reference evidence="1" key="1">
    <citation type="journal article" date="2015" name="Genom Data">
        <title>Genome sequences of six Phytophthora species associated with forests in New Zealand.</title>
        <authorList>
            <person name="Studholme D.J."/>
            <person name="McDougal R.L."/>
            <person name="Sambles C."/>
            <person name="Hansen E."/>
            <person name="Hardy G."/>
            <person name="Grant M."/>
            <person name="Ganley R.J."/>
            <person name="Williams N.M."/>
        </authorList>
    </citation>
    <scope>NUCLEOTIDE SEQUENCE</scope>
    <source>
        <strain evidence="1">NZFS 2646</strain>
    </source>
</reference>
<gene>
    <name evidence="1" type="ORF">JM16_009851</name>
</gene>
<protein>
    <recommendedName>
        <fullName evidence="3">Intradiol ring-cleavage dioxygenases domain-containing protein</fullName>
    </recommendedName>
</protein>
<dbReference type="CDD" id="cd03457">
    <property type="entry name" value="intradiol_dioxygenase_like"/>
    <property type="match status" value="1"/>
</dbReference>
<dbReference type="GO" id="GO:0005506">
    <property type="term" value="F:iron ion binding"/>
    <property type="evidence" value="ECO:0007669"/>
    <property type="project" value="InterPro"/>
</dbReference>
<name>A0A8T0LGI8_9STRA</name>
<proteinExistence type="predicted"/>
<accession>A0A8T0LGI8</accession>
<dbReference type="AlphaFoldDB" id="A0A8T0LGI8"/>
<evidence type="ECO:0000313" key="2">
    <source>
        <dbReference type="Proteomes" id="UP000785171"/>
    </source>
</evidence>
<reference evidence="1" key="2">
    <citation type="submission" date="2020-06" db="EMBL/GenBank/DDBJ databases">
        <authorList>
            <person name="Studholme D.J."/>
        </authorList>
    </citation>
    <scope>NUCLEOTIDE SEQUENCE</scope>
    <source>
        <strain evidence="1">NZFS 2646</strain>
    </source>
</reference>
<dbReference type="InterPro" id="IPR015889">
    <property type="entry name" value="Intradiol_dOase_core"/>
</dbReference>
<dbReference type="Gene3D" id="2.60.130.10">
    <property type="entry name" value="Aromatic compound dioxygenase"/>
    <property type="match status" value="1"/>
</dbReference>
<organism evidence="1 2">
    <name type="scientific">Phytophthora kernoviae</name>
    <dbReference type="NCBI Taxonomy" id="325452"/>
    <lineage>
        <taxon>Eukaryota</taxon>
        <taxon>Sar</taxon>
        <taxon>Stramenopiles</taxon>
        <taxon>Oomycota</taxon>
        <taxon>Peronosporomycetes</taxon>
        <taxon>Peronosporales</taxon>
        <taxon>Peronosporaceae</taxon>
        <taxon>Phytophthora</taxon>
    </lineage>
</organism>
<dbReference type="SUPFAM" id="SSF49482">
    <property type="entry name" value="Aromatic compound dioxygenase"/>
    <property type="match status" value="1"/>
</dbReference>
<evidence type="ECO:0008006" key="3">
    <source>
        <dbReference type="Google" id="ProtNLM"/>
    </source>
</evidence>